<gene>
    <name evidence="5" type="ORF">JJE72_10085</name>
</gene>
<dbReference type="RefSeq" id="WP_189692404.1">
    <property type="nucleotide sequence ID" value="NZ_BNCM01000002.1"/>
</dbReference>
<dbReference type="Gene3D" id="3.40.190.10">
    <property type="entry name" value="Periplasmic binding protein-like II"/>
    <property type="match status" value="1"/>
</dbReference>
<evidence type="ECO:0000256" key="1">
    <source>
        <dbReference type="ARBA" id="ARBA00005695"/>
    </source>
</evidence>
<dbReference type="Pfam" id="PF00496">
    <property type="entry name" value="SBP_bac_5"/>
    <property type="match status" value="1"/>
</dbReference>
<dbReference type="InterPro" id="IPR000914">
    <property type="entry name" value="SBP_5_dom"/>
</dbReference>
<accession>A0ABS1K2F0</accession>
<sequence length="541" mass="58184">MKNPITTTPLVNDASRRSFLKLSGVLGTAAAITASVAACSPASQSSTGASASGGVDPTKELVAGISFALSTGFDPGTASGATPVAADNHIFEGLVDLHPATRKPYLALAASDPKKVDDTHWEVELKQGATFHDGTAVTADDVVWSFKRILDPSLKSLFAGFLPFLADVAKKDDKTIAFTLKTPFAAFAQRIAVVKVVPKALTDSAEKQKAFDAKPVGSGPYKFVSAAANDRIVFAKFDGYKGQYPARSNSMTWLLISDGTARVNSIPSRTQAIEDVPYLDIDSLKSRVTVQSVQSFGQLFLMFNCAKAPFSDKRVRQALHYALDTESIIKKALLGNAKAASSYFQEGHPDYTKAKTQYDYSVDKAKSLLAEAGVSGLSLRLTSTQNSWIDPIMPLIKENWDAIGVKTTLDIVPSATVYSSQRADGGDYDVVCASGDPSVFGNDGDLLLSWFYRPGTWMKTRARWADSPEFAQIQPLLDQAAQADADKSKSLHGQVVDIIAEQAPLYPVFHRQLPTAWDEKQLDGFQPLPTTGVSFIGVGHK</sequence>
<dbReference type="Gene3D" id="3.10.105.10">
    <property type="entry name" value="Dipeptide-binding Protein, Domain 3"/>
    <property type="match status" value="1"/>
</dbReference>
<organism evidence="5 6">
    <name type="scientific">Sinomonas cellulolyticus</name>
    <dbReference type="NCBI Taxonomy" id="2801916"/>
    <lineage>
        <taxon>Bacteria</taxon>
        <taxon>Bacillati</taxon>
        <taxon>Actinomycetota</taxon>
        <taxon>Actinomycetes</taxon>
        <taxon>Micrococcales</taxon>
        <taxon>Micrococcaceae</taxon>
        <taxon>Sinomonas</taxon>
    </lineage>
</organism>
<dbReference type="EMBL" id="JAERRC010000024">
    <property type="protein sequence ID" value="MBL0705854.1"/>
    <property type="molecule type" value="Genomic_DNA"/>
</dbReference>
<dbReference type="PIRSF" id="PIRSF002741">
    <property type="entry name" value="MppA"/>
    <property type="match status" value="1"/>
</dbReference>
<dbReference type="SUPFAM" id="SSF53850">
    <property type="entry name" value="Periplasmic binding protein-like II"/>
    <property type="match status" value="1"/>
</dbReference>
<comment type="similarity">
    <text evidence="1">Belongs to the bacterial solute-binding protein 5 family.</text>
</comment>
<reference evidence="5 6" key="1">
    <citation type="submission" date="2021-01" db="EMBL/GenBank/DDBJ databases">
        <title>Genome public.</title>
        <authorList>
            <person name="Liu C."/>
            <person name="Sun Q."/>
        </authorList>
    </citation>
    <scope>NUCLEOTIDE SEQUENCE [LARGE SCALE GENOMIC DNA]</scope>
    <source>
        <strain evidence="5 6">JC656</strain>
    </source>
</reference>
<keyword evidence="3" id="KW-0732">Signal</keyword>
<dbReference type="PROSITE" id="PS51318">
    <property type="entry name" value="TAT"/>
    <property type="match status" value="1"/>
</dbReference>
<dbReference type="Proteomes" id="UP000639051">
    <property type="component" value="Unassembled WGS sequence"/>
</dbReference>
<evidence type="ECO:0000259" key="4">
    <source>
        <dbReference type="Pfam" id="PF00496"/>
    </source>
</evidence>
<evidence type="ECO:0000256" key="2">
    <source>
        <dbReference type="ARBA" id="ARBA00022448"/>
    </source>
</evidence>
<keyword evidence="6" id="KW-1185">Reference proteome</keyword>
<protein>
    <submittedName>
        <fullName evidence="5">ABC transporter substrate-binding protein</fullName>
    </submittedName>
</protein>
<dbReference type="PANTHER" id="PTHR30290:SF9">
    <property type="entry name" value="OLIGOPEPTIDE-BINDING PROTEIN APPA"/>
    <property type="match status" value="1"/>
</dbReference>
<proteinExistence type="inferred from homology"/>
<feature type="domain" description="Solute-binding protein family 5" evidence="4">
    <location>
        <begin position="104"/>
        <end position="445"/>
    </location>
</feature>
<evidence type="ECO:0000256" key="3">
    <source>
        <dbReference type="ARBA" id="ARBA00022729"/>
    </source>
</evidence>
<name>A0ABS1K2F0_9MICC</name>
<comment type="caution">
    <text evidence="5">The sequence shown here is derived from an EMBL/GenBank/DDBJ whole genome shotgun (WGS) entry which is preliminary data.</text>
</comment>
<dbReference type="PANTHER" id="PTHR30290">
    <property type="entry name" value="PERIPLASMIC BINDING COMPONENT OF ABC TRANSPORTER"/>
    <property type="match status" value="1"/>
</dbReference>
<dbReference type="CDD" id="cd00995">
    <property type="entry name" value="PBP2_NikA_DppA_OppA_like"/>
    <property type="match status" value="1"/>
</dbReference>
<dbReference type="Gene3D" id="3.90.76.10">
    <property type="entry name" value="Dipeptide-binding Protein, Domain 1"/>
    <property type="match status" value="1"/>
</dbReference>
<evidence type="ECO:0000313" key="6">
    <source>
        <dbReference type="Proteomes" id="UP000639051"/>
    </source>
</evidence>
<evidence type="ECO:0000313" key="5">
    <source>
        <dbReference type="EMBL" id="MBL0705854.1"/>
    </source>
</evidence>
<keyword evidence="2" id="KW-0813">Transport</keyword>
<dbReference type="InterPro" id="IPR039424">
    <property type="entry name" value="SBP_5"/>
</dbReference>
<dbReference type="InterPro" id="IPR006311">
    <property type="entry name" value="TAT_signal"/>
</dbReference>
<dbReference type="InterPro" id="IPR030678">
    <property type="entry name" value="Peptide/Ni-bd"/>
</dbReference>